<gene>
    <name evidence="1" type="ORF">ACFQ21_11695</name>
</gene>
<dbReference type="RefSeq" id="WP_377579167.1">
    <property type="nucleotide sequence ID" value="NZ_JBHTKA010000003.1"/>
</dbReference>
<dbReference type="Proteomes" id="UP001597112">
    <property type="component" value="Unassembled WGS sequence"/>
</dbReference>
<protein>
    <submittedName>
        <fullName evidence="1">Uncharacterized protein</fullName>
    </submittedName>
</protein>
<evidence type="ECO:0000313" key="2">
    <source>
        <dbReference type="Proteomes" id="UP001597112"/>
    </source>
</evidence>
<proteinExistence type="predicted"/>
<accession>A0ABW3K1G2</accession>
<dbReference type="EMBL" id="JBHTKA010000003">
    <property type="protein sequence ID" value="MFD0999974.1"/>
    <property type="molecule type" value="Genomic_DNA"/>
</dbReference>
<comment type="caution">
    <text evidence="1">The sequence shown here is derived from an EMBL/GenBank/DDBJ whole genome shotgun (WGS) entry which is preliminary data.</text>
</comment>
<reference evidence="2" key="1">
    <citation type="journal article" date="2019" name="Int. J. Syst. Evol. Microbiol.">
        <title>The Global Catalogue of Microorganisms (GCM) 10K type strain sequencing project: providing services to taxonomists for standard genome sequencing and annotation.</title>
        <authorList>
            <consortium name="The Broad Institute Genomics Platform"/>
            <consortium name="The Broad Institute Genome Sequencing Center for Infectious Disease"/>
            <person name="Wu L."/>
            <person name="Ma J."/>
        </authorList>
    </citation>
    <scope>NUCLEOTIDE SEQUENCE [LARGE SCALE GENOMIC DNA]</scope>
    <source>
        <strain evidence="2">CCUG 58938</strain>
    </source>
</reference>
<sequence>MELVQFNKNGGPVSIDIDIEDTNVWSYIYVSDLTFTNKSSTGNPSQHTLGLPVNLDDDINSWDIRLGNIGTNNVTVTVTITWKQDGQVLNVWTRQVNVPAGAATKISDDALLDATN</sequence>
<evidence type="ECO:0000313" key="1">
    <source>
        <dbReference type="EMBL" id="MFD0999974.1"/>
    </source>
</evidence>
<organism evidence="1 2">
    <name type="scientific">Ohtaekwangia kribbensis</name>
    <dbReference type="NCBI Taxonomy" id="688913"/>
    <lineage>
        <taxon>Bacteria</taxon>
        <taxon>Pseudomonadati</taxon>
        <taxon>Bacteroidota</taxon>
        <taxon>Cytophagia</taxon>
        <taxon>Cytophagales</taxon>
        <taxon>Fulvivirgaceae</taxon>
        <taxon>Ohtaekwangia</taxon>
    </lineage>
</organism>
<keyword evidence="2" id="KW-1185">Reference proteome</keyword>
<name>A0ABW3K1G2_9BACT</name>